<proteinExistence type="predicted"/>
<accession>A0A9J6FIW7</accession>
<dbReference type="Pfam" id="PF13193">
    <property type="entry name" value="AMP-binding_C"/>
    <property type="match status" value="1"/>
</dbReference>
<feature type="domain" description="AMP-dependent synthetase/ligase" evidence="4">
    <location>
        <begin position="19"/>
        <end position="180"/>
    </location>
</feature>
<dbReference type="InterPro" id="IPR020845">
    <property type="entry name" value="AMP-binding_CS"/>
</dbReference>
<comment type="caution">
    <text evidence="6">The sequence shown here is derived from an EMBL/GenBank/DDBJ whole genome shotgun (WGS) entry which is preliminary data.</text>
</comment>
<dbReference type="GO" id="GO:0005777">
    <property type="term" value="C:peroxisome"/>
    <property type="evidence" value="ECO:0007669"/>
    <property type="project" value="UniProtKB-SubCell"/>
</dbReference>
<dbReference type="PANTHER" id="PTHR24096">
    <property type="entry name" value="LONG-CHAIN-FATTY-ACID--COA LIGASE"/>
    <property type="match status" value="1"/>
</dbReference>
<evidence type="ECO:0000259" key="4">
    <source>
        <dbReference type="Pfam" id="PF00501"/>
    </source>
</evidence>
<dbReference type="OrthoDB" id="10253869at2759"/>
<sequence>MKYYNAQTLVVFGSHAAALPFEPLRKTALSEHPAPPAADPASLLLVLYSSGTTGMPKGVMLSHRNVVAFMTAASAAPGSDVPAVVMGTAPFTHASGICMVIHGFSRGDVYVILSSPDPSVLIPAIAKHKGTFMFQFPTYLRMLLRSPLFDKYDLSSLKVVSVGGSTTPPELAAEARAKLKLYALGQGDMGYYDKEGLFYITDRVKDLIKCMDQQVPPAELEGLLLQHDAVQEAAVVGVAHDDYGEAARAFVVLRPGHEPSADVRDALLRTVAGPSPRKFGMPDTKLPCQSHSHLPAYSQGAVIEDGVVRSSMPELPVPDIDFVTHLRNTWQKFRERTALLCSLGAPLPCTDLRGPHTPWRPLVMASRNAAPATTAPSRPRLPSSSSAAAAASPDAHQTLWLVLVYMPTLMTLRQAGQYCDVKFRTSDGGVLLVHRFVLADSYVGCGAHCTGICDAPDASVGDEQGELVNYARWLPIIHVFVSDLSAQMLKLIVDLAYHVPLHEDVTTKRYRGSAVRRRDRHLSGAK</sequence>
<dbReference type="Proteomes" id="UP000821853">
    <property type="component" value="Chromosome 1"/>
</dbReference>
<dbReference type="PANTHER" id="PTHR24096:SF422">
    <property type="entry name" value="BCDNA.GH02901"/>
    <property type="match status" value="1"/>
</dbReference>
<evidence type="ECO:0000313" key="7">
    <source>
        <dbReference type="Proteomes" id="UP000821853"/>
    </source>
</evidence>
<dbReference type="SUPFAM" id="SSF56801">
    <property type="entry name" value="Acetyl-CoA synthetase-like"/>
    <property type="match status" value="1"/>
</dbReference>
<dbReference type="PROSITE" id="PS00455">
    <property type="entry name" value="AMP_BINDING"/>
    <property type="match status" value="1"/>
</dbReference>
<organism evidence="6 7">
    <name type="scientific">Haemaphysalis longicornis</name>
    <name type="common">Bush tick</name>
    <dbReference type="NCBI Taxonomy" id="44386"/>
    <lineage>
        <taxon>Eukaryota</taxon>
        <taxon>Metazoa</taxon>
        <taxon>Ecdysozoa</taxon>
        <taxon>Arthropoda</taxon>
        <taxon>Chelicerata</taxon>
        <taxon>Arachnida</taxon>
        <taxon>Acari</taxon>
        <taxon>Parasitiformes</taxon>
        <taxon>Ixodida</taxon>
        <taxon>Ixodoidea</taxon>
        <taxon>Ixodidae</taxon>
        <taxon>Haemaphysalinae</taxon>
        <taxon>Haemaphysalis</taxon>
    </lineage>
</organism>
<feature type="domain" description="AMP-binding enzyme C-terminal" evidence="5">
    <location>
        <begin position="219"/>
        <end position="271"/>
    </location>
</feature>
<dbReference type="AlphaFoldDB" id="A0A9J6FIW7"/>
<dbReference type="EMBL" id="JABSTR010000001">
    <property type="protein sequence ID" value="KAH9362281.1"/>
    <property type="molecule type" value="Genomic_DNA"/>
</dbReference>
<evidence type="ECO:0000256" key="3">
    <source>
        <dbReference type="SAM" id="MobiDB-lite"/>
    </source>
</evidence>
<evidence type="ECO:0000256" key="2">
    <source>
        <dbReference type="ARBA" id="ARBA00023140"/>
    </source>
</evidence>
<evidence type="ECO:0000259" key="5">
    <source>
        <dbReference type="Pfam" id="PF13193"/>
    </source>
</evidence>
<dbReference type="InterPro" id="IPR000873">
    <property type="entry name" value="AMP-dep_synth/lig_dom"/>
</dbReference>
<dbReference type="VEuPathDB" id="VectorBase:HLOH_048907"/>
<gene>
    <name evidence="6" type="ORF">HPB48_002259</name>
</gene>
<dbReference type="InterPro" id="IPR042099">
    <property type="entry name" value="ANL_N_sf"/>
</dbReference>
<comment type="subcellular location">
    <subcellularLocation>
        <location evidence="1">Peroxisome</location>
    </subcellularLocation>
</comment>
<dbReference type="Gene3D" id="3.30.300.30">
    <property type="match status" value="1"/>
</dbReference>
<dbReference type="InterPro" id="IPR045851">
    <property type="entry name" value="AMP-bd_C_sf"/>
</dbReference>
<dbReference type="GO" id="GO:0016405">
    <property type="term" value="F:CoA-ligase activity"/>
    <property type="evidence" value="ECO:0007669"/>
    <property type="project" value="TreeGrafter"/>
</dbReference>
<protein>
    <submittedName>
        <fullName evidence="6">Uncharacterized protein</fullName>
    </submittedName>
</protein>
<reference evidence="6 7" key="1">
    <citation type="journal article" date="2020" name="Cell">
        <title>Large-Scale Comparative Analyses of Tick Genomes Elucidate Their Genetic Diversity and Vector Capacities.</title>
        <authorList>
            <consortium name="Tick Genome and Microbiome Consortium (TIGMIC)"/>
            <person name="Jia N."/>
            <person name="Wang J."/>
            <person name="Shi W."/>
            <person name="Du L."/>
            <person name="Sun Y."/>
            <person name="Zhan W."/>
            <person name="Jiang J.F."/>
            <person name="Wang Q."/>
            <person name="Zhang B."/>
            <person name="Ji P."/>
            <person name="Bell-Sakyi L."/>
            <person name="Cui X.M."/>
            <person name="Yuan T.T."/>
            <person name="Jiang B.G."/>
            <person name="Yang W.F."/>
            <person name="Lam T.T."/>
            <person name="Chang Q.C."/>
            <person name="Ding S.J."/>
            <person name="Wang X.J."/>
            <person name="Zhu J.G."/>
            <person name="Ruan X.D."/>
            <person name="Zhao L."/>
            <person name="Wei J.T."/>
            <person name="Ye R.Z."/>
            <person name="Que T.C."/>
            <person name="Du C.H."/>
            <person name="Zhou Y.H."/>
            <person name="Cheng J.X."/>
            <person name="Dai P.F."/>
            <person name="Guo W.B."/>
            <person name="Han X.H."/>
            <person name="Huang E.J."/>
            <person name="Li L.F."/>
            <person name="Wei W."/>
            <person name="Gao Y.C."/>
            <person name="Liu J.Z."/>
            <person name="Shao H.Z."/>
            <person name="Wang X."/>
            <person name="Wang C.C."/>
            <person name="Yang T.C."/>
            <person name="Huo Q.B."/>
            <person name="Li W."/>
            <person name="Chen H.Y."/>
            <person name="Chen S.E."/>
            <person name="Zhou L.G."/>
            <person name="Ni X.B."/>
            <person name="Tian J.H."/>
            <person name="Sheng Y."/>
            <person name="Liu T."/>
            <person name="Pan Y.S."/>
            <person name="Xia L.Y."/>
            <person name="Li J."/>
            <person name="Zhao F."/>
            <person name="Cao W.C."/>
        </authorList>
    </citation>
    <scope>NUCLEOTIDE SEQUENCE [LARGE SCALE GENOMIC DNA]</scope>
    <source>
        <strain evidence="6">HaeL-2018</strain>
    </source>
</reference>
<keyword evidence="7" id="KW-1185">Reference proteome</keyword>
<dbReference type="Gene3D" id="3.40.50.12780">
    <property type="entry name" value="N-terminal domain of ligase-like"/>
    <property type="match status" value="1"/>
</dbReference>
<feature type="region of interest" description="Disordered" evidence="3">
    <location>
        <begin position="368"/>
        <end position="388"/>
    </location>
</feature>
<evidence type="ECO:0000313" key="6">
    <source>
        <dbReference type="EMBL" id="KAH9362281.1"/>
    </source>
</evidence>
<evidence type="ECO:0000256" key="1">
    <source>
        <dbReference type="ARBA" id="ARBA00004275"/>
    </source>
</evidence>
<dbReference type="InterPro" id="IPR025110">
    <property type="entry name" value="AMP-bd_C"/>
</dbReference>
<dbReference type="Pfam" id="PF00501">
    <property type="entry name" value="AMP-binding"/>
    <property type="match status" value="1"/>
</dbReference>
<keyword evidence="2" id="KW-0576">Peroxisome</keyword>
<name>A0A9J6FIW7_HAELO</name>